<comment type="caution">
    <text evidence="4">The sequence shown here is derived from an EMBL/GenBank/DDBJ whole genome shotgun (WGS) entry which is preliminary data.</text>
</comment>
<dbReference type="Proteomes" id="UP000294829">
    <property type="component" value="Unassembled WGS sequence"/>
</dbReference>
<feature type="domain" description="Solute-binding protein family 3/N-terminal" evidence="3">
    <location>
        <begin position="30"/>
        <end position="256"/>
    </location>
</feature>
<evidence type="ECO:0000256" key="1">
    <source>
        <dbReference type="ARBA" id="ARBA00022729"/>
    </source>
</evidence>
<dbReference type="SUPFAM" id="SSF53850">
    <property type="entry name" value="Periplasmic binding protein-like II"/>
    <property type="match status" value="1"/>
</dbReference>
<feature type="signal peptide" evidence="2">
    <location>
        <begin position="1"/>
        <end position="28"/>
    </location>
</feature>
<sequence>MKTMFFTDRLKTLILCAGLILLCQVCHAENIVIYGGDSFDPQTYLDNGKPAGVIPALFARISKDTGDTYTFKLLPWKRAIAESAQGKGGIVSFTLNAERAKNYDFSEPTYQNKVRLMVLKENSFSFNTLADLNGLVVGFPLGSSFGDAFDAAVANKKIIAETDTNQVSRLKKLLLGRIDVAILGSSSFQKVVVTDPLLLANKDRFKALPNPLLEDWLYLAFAKQMQMKPALERFNKSLIALKKSKEYDAIVSQYSH</sequence>
<protein>
    <submittedName>
        <fullName evidence="4">Amino acid ABC transporter substrate-binding protein</fullName>
    </submittedName>
</protein>
<gene>
    <name evidence="4" type="ORF">E2I14_03585</name>
</gene>
<dbReference type="Pfam" id="PF00497">
    <property type="entry name" value="SBP_bac_3"/>
    <property type="match status" value="1"/>
</dbReference>
<dbReference type="SMART" id="SM00062">
    <property type="entry name" value="PBPb"/>
    <property type="match status" value="1"/>
</dbReference>
<reference evidence="4 5" key="1">
    <citation type="submission" date="2019-03" db="EMBL/GenBank/DDBJ databases">
        <title>Sapientia aquatica gen. nov., sp. nov., isolated from a crater lake.</title>
        <authorList>
            <person name="Felfoldi T."/>
            <person name="Szabo A."/>
            <person name="Toth E."/>
            <person name="Schumann P."/>
            <person name="Keki Z."/>
            <person name="Marialigeti K."/>
            <person name="Mathe I."/>
        </authorList>
    </citation>
    <scope>NUCLEOTIDE SEQUENCE [LARGE SCALE GENOMIC DNA]</scope>
    <source>
        <strain evidence="4 5">SA-152</strain>
    </source>
</reference>
<dbReference type="OrthoDB" id="7354650at2"/>
<feature type="chain" id="PRO_5020492193" evidence="2">
    <location>
        <begin position="29"/>
        <end position="256"/>
    </location>
</feature>
<evidence type="ECO:0000259" key="3">
    <source>
        <dbReference type="SMART" id="SM00062"/>
    </source>
</evidence>
<accession>A0A4R5W667</accession>
<dbReference type="InterPro" id="IPR001638">
    <property type="entry name" value="Solute-binding_3/MltF_N"/>
</dbReference>
<keyword evidence="5" id="KW-1185">Reference proteome</keyword>
<dbReference type="PANTHER" id="PTHR35936">
    <property type="entry name" value="MEMBRANE-BOUND LYTIC MUREIN TRANSGLYCOSYLASE F"/>
    <property type="match status" value="1"/>
</dbReference>
<evidence type="ECO:0000256" key="2">
    <source>
        <dbReference type="SAM" id="SignalP"/>
    </source>
</evidence>
<evidence type="ECO:0000313" key="4">
    <source>
        <dbReference type="EMBL" id="TDK68632.1"/>
    </source>
</evidence>
<dbReference type="PANTHER" id="PTHR35936:SF25">
    <property type="entry name" value="ABC TRANSPORTER SUBSTRATE-BINDING PROTEIN"/>
    <property type="match status" value="1"/>
</dbReference>
<keyword evidence="1 2" id="KW-0732">Signal</keyword>
<proteinExistence type="predicted"/>
<organism evidence="4 5">
    <name type="scientific">Sapientia aquatica</name>
    <dbReference type="NCBI Taxonomy" id="1549640"/>
    <lineage>
        <taxon>Bacteria</taxon>
        <taxon>Pseudomonadati</taxon>
        <taxon>Pseudomonadota</taxon>
        <taxon>Betaproteobacteria</taxon>
        <taxon>Burkholderiales</taxon>
        <taxon>Oxalobacteraceae</taxon>
        <taxon>Sapientia</taxon>
    </lineage>
</organism>
<dbReference type="EMBL" id="SMYL01000001">
    <property type="protein sequence ID" value="TDK68632.1"/>
    <property type="molecule type" value="Genomic_DNA"/>
</dbReference>
<name>A0A4R5W667_9BURK</name>
<dbReference type="Gene3D" id="3.40.190.10">
    <property type="entry name" value="Periplasmic binding protein-like II"/>
    <property type="match status" value="2"/>
</dbReference>
<dbReference type="AlphaFoldDB" id="A0A4R5W667"/>
<evidence type="ECO:0000313" key="5">
    <source>
        <dbReference type="Proteomes" id="UP000294829"/>
    </source>
</evidence>